<evidence type="ECO:0000313" key="4">
    <source>
        <dbReference type="Proteomes" id="UP001175226"/>
    </source>
</evidence>
<keyword evidence="2" id="KW-0812">Transmembrane</keyword>
<comment type="caution">
    <text evidence="3">The sequence shown here is derived from an EMBL/GenBank/DDBJ whole genome shotgun (WGS) entry which is preliminary data.</text>
</comment>
<dbReference type="AlphaFoldDB" id="A0AA39IYW2"/>
<organism evidence="3 4">
    <name type="scientific">Armillaria borealis</name>
    <dbReference type="NCBI Taxonomy" id="47425"/>
    <lineage>
        <taxon>Eukaryota</taxon>
        <taxon>Fungi</taxon>
        <taxon>Dikarya</taxon>
        <taxon>Basidiomycota</taxon>
        <taxon>Agaricomycotina</taxon>
        <taxon>Agaricomycetes</taxon>
        <taxon>Agaricomycetidae</taxon>
        <taxon>Agaricales</taxon>
        <taxon>Marasmiineae</taxon>
        <taxon>Physalacriaceae</taxon>
        <taxon>Armillaria</taxon>
    </lineage>
</organism>
<name>A0AA39IYW2_9AGAR</name>
<keyword evidence="2" id="KW-0472">Membrane</keyword>
<evidence type="ECO:0000256" key="1">
    <source>
        <dbReference type="SAM" id="MobiDB-lite"/>
    </source>
</evidence>
<accession>A0AA39IYW2</accession>
<proteinExistence type="predicted"/>
<feature type="transmembrane region" description="Helical" evidence="2">
    <location>
        <begin position="59"/>
        <end position="81"/>
    </location>
</feature>
<feature type="transmembrane region" description="Helical" evidence="2">
    <location>
        <begin position="384"/>
        <end position="406"/>
    </location>
</feature>
<gene>
    <name evidence="3" type="ORF">EV421DRAFT_1743149</name>
</gene>
<feature type="region of interest" description="Disordered" evidence="1">
    <location>
        <begin position="1"/>
        <end position="21"/>
    </location>
</feature>
<evidence type="ECO:0000256" key="2">
    <source>
        <dbReference type="SAM" id="Phobius"/>
    </source>
</evidence>
<protein>
    <submittedName>
        <fullName evidence="3">Uncharacterized protein</fullName>
    </submittedName>
</protein>
<dbReference type="EMBL" id="JAUEPT010000115">
    <property type="protein sequence ID" value="KAK0431398.1"/>
    <property type="molecule type" value="Genomic_DNA"/>
</dbReference>
<dbReference type="Proteomes" id="UP001175226">
    <property type="component" value="Unassembled WGS sequence"/>
</dbReference>
<sequence length="474" mass="51257">MDRHKEEHDDLLPPSGSNDGPSFPVSVTWSEAGYSSSSATLVQSPSTTRRIRLGRTPGVIAGLLFGAALTAVLHHVYLFILRGRTVSGQFWIKNSSNALSTLVQWLCMGHFALVSILAPNSLEVGSASPKNTTISVPTALFNKPINRIGCSSETLMGWNAPAGCGTACNYTIQYSAPALRCTELAIDEANTMLPVSQEIGNITVYTVYNATTLYTDPVVTEYMSIAWRTYDTNGKSTIAGTRCSLYNTTQQSVVSFVNNTGMISPSIISYNSPVNTDPTTFFWKCPDPGESSNATSVSLYTYALVGSWLFDQLEGAIIREPAESDGTLVYWLPGTDPSVNLATNNLFSLNETAGTFIPNSQNVSSALEQILDQLVWVYHVQRLWIIYATALAVTAACGAVGLACILKNGEDRDLTFWDIVRATRNSELDAIVDGEKCGDAGESTMLQYAVQGRDLEANTSGVFILARPRRKGSN</sequence>
<feature type="compositionally biased region" description="Basic and acidic residues" evidence="1">
    <location>
        <begin position="1"/>
        <end position="11"/>
    </location>
</feature>
<reference evidence="3" key="1">
    <citation type="submission" date="2023-06" db="EMBL/GenBank/DDBJ databases">
        <authorList>
            <consortium name="Lawrence Berkeley National Laboratory"/>
            <person name="Ahrendt S."/>
            <person name="Sahu N."/>
            <person name="Indic B."/>
            <person name="Wong-Bajracharya J."/>
            <person name="Merenyi Z."/>
            <person name="Ke H.-M."/>
            <person name="Monk M."/>
            <person name="Kocsube S."/>
            <person name="Drula E."/>
            <person name="Lipzen A."/>
            <person name="Balint B."/>
            <person name="Henrissat B."/>
            <person name="Andreopoulos B."/>
            <person name="Martin F.M."/>
            <person name="Harder C.B."/>
            <person name="Rigling D."/>
            <person name="Ford K.L."/>
            <person name="Foster G.D."/>
            <person name="Pangilinan J."/>
            <person name="Papanicolaou A."/>
            <person name="Barry K."/>
            <person name="LaButti K."/>
            <person name="Viragh M."/>
            <person name="Koriabine M."/>
            <person name="Yan M."/>
            <person name="Riley R."/>
            <person name="Champramary S."/>
            <person name="Plett K.L."/>
            <person name="Tsai I.J."/>
            <person name="Slot J."/>
            <person name="Sipos G."/>
            <person name="Plett J."/>
            <person name="Nagy L.G."/>
            <person name="Grigoriev I.V."/>
        </authorList>
    </citation>
    <scope>NUCLEOTIDE SEQUENCE</scope>
    <source>
        <strain evidence="3">FPL87.14</strain>
    </source>
</reference>
<evidence type="ECO:0000313" key="3">
    <source>
        <dbReference type="EMBL" id="KAK0431398.1"/>
    </source>
</evidence>
<keyword evidence="2" id="KW-1133">Transmembrane helix</keyword>
<keyword evidence="4" id="KW-1185">Reference proteome</keyword>